<gene>
    <name evidence="1" type="ORF">PFISCL1PPCAC_14201</name>
</gene>
<evidence type="ECO:0000313" key="1">
    <source>
        <dbReference type="EMBL" id="GMT22904.1"/>
    </source>
</evidence>
<comment type="caution">
    <text evidence="1">The sequence shown here is derived from an EMBL/GenBank/DDBJ whole genome shotgun (WGS) entry which is preliminary data.</text>
</comment>
<name>A0AAV5VWY7_9BILA</name>
<organism evidence="1 2">
    <name type="scientific">Pristionchus fissidentatus</name>
    <dbReference type="NCBI Taxonomy" id="1538716"/>
    <lineage>
        <taxon>Eukaryota</taxon>
        <taxon>Metazoa</taxon>
        <taxon>Ecdysozoa</taxon>
        <taxon>Nematoda</taxon>
        <taxon>Chromadorea</taxon>
        <taxon>Rhabditida</taxon>
        <taxon>Rhabditina</taxon>
        <taxon>Diplogasteromorpha</taxon>
        <taxon>Diplogasteroidea</taxon>
        <taxon>Neodiplogasteridae</taxon>
        <taxon>Pristionchus</taxon>
    </lineage>
</organism>
<dbReference type="EMBL" id="BTSY01000004">
    <property type="protein sequence ID" value="GMT22904.1"/>
    <property type="molecule type" value="Genomic_DNA"/>
</dbReference>
<proteinExistence type="predicted"/>
<keyword evidence="2" id="KW-1185">Reference proteome</keyword>
<sequence length="77" mass="9093">RMKKEMRKREDKKTWKNLCVANQAKIAQELIGKSKVDQEVIRKDIDKSLTLVRAQVAEVTEKIVKEDKLLEQRNEKN</sequence>
<protein>
    <submittedName>
        <fullName evidence="1">Uncharacterized protein</fullName>
    </submittedName>
</protein>
<dbReference type="Proteomes" id="UP001432322">
    <property type="component" value="Unassembled WGS sequence"/>
</dbReference>
<evidence type="ECO:0000313" key="2">
    <source>
        <dbReference type="Proteomes" id="UP001432322"/>
    </source>
</evidence>
<dbReference type="AlphaFoldDB" id="A0AAV5VWY7"/>
<accession>A0AAV5VWY7</accession>
<feature type="non-terminal residue" evidence="1">
    <location>
        <position position="1"/>
    </location>
</feature>
<reference evidence="1" key="1">
    <citation type="submission" date="2023-10" db="EMBL/GenBank/DDBJ databases">
        <title>Genome assembly of Pristionchus species.</title>
        <authorList>
            <person name="Yoshida K."/>
            <person name="Sommer R.J."/>
        </authorList>
    </citation>
    <scope>NUCLEOTIDE SEQUENCE</scope>
    <source>
        <strain evidence="1">RS5133</strain>
    </source>
</reference>